<reference evidence="2" key="1">
    <citation type="submission" date="2020-06" db="EMBL/GenBank/DDBJ databases">
        <title>WGS assembly of Ceratodon purpureus strain R40.</title>
        <authorList>
            <person name="Carey S.B."/>
            <person name="Jenkins J."/>
            <person name="Shu S."/>
            <person name="Lovell J.T."/>
            <person name="Sreedasyam A."/>
            <person name="Maumus F."/>
            <person name="Tiley G.P."/>
            <person name="Fernandez-Pozo N."/>
            <person name="Barry K."/>
            <person name="Chen C."/>
            <person name="Wang M."/>
            <person name="Lipzen A."/>
            <person name="Daum C."/>
            <person name="Saski C.A."/>
            <person name="Payton A.C."/>
            <person name="Mcbreen J.C."/>
            <person name="Conrad R.E."/>
            <person name="Kollar L.M."/>
            <person name="Olsson S."/>
            <person name="Huttunen S."/>
            <person name="Landis J.B."/>
            <person name="Wickett N.J."/>
            <person name="Johnson M.G."/>
            <person name="Rensing S.A."/>
            <person name="Grimwood J."/>
            <person name="Schmutz J."/>
            <person name="Mcdaniel S.F."/>
        </authorList>
    </citation>
    <scope>NUCLEOTIDE SEQUENCE</scope>
    <source>
        <strain evidence="2">R40</strain>
    </source>
</reference>
<proteinExistence type="predicted"/>
<sequence length="116" mass="12956">MLVLLGIVNYLDLTMWLYLEMEYVEADNLWISMIDLCPIYRTPVLLEDMSYDGPFSDGGFLCGSPEFEGGSGLRKENASRGLTLCLKDYKVKPIGNLDIQNTSIDNAPRSPDVTTP</sequence>
<feature type="chain" id="PRO_5035720053" evidence="1">
    <location>
        <begin position="27"/>
        <end position="116"/>
    </location>
</feature>
<keyword evidence="3" id="KW-1185">Reference proteome</keyword>
<comment type="caution">
    <text evidence="2">The sequence shown here is derived from an EMBL/GenBank/DDBJ whole genome shotgun (WGS) entry which is preliminary data.</text>
</comment>
<evidence type="ECO:0000313" key="2">
    <source>
        <dbReference type="EMBL" id="KAG0574449.1"/>
    </source>
</evidence>
<keyword evidence="1" id="KW-0732">Signal</keyword>
<evidence type="ECO:0000313" key="3">
    <source>
        <dbReference type="Proteomes" id="UP000822688"/>
    </source>
</evidence>
<evidence type="ECO:0000256" key="1">
    <source>
        <dbReference type="SAM" id="SignalP"/>
    </source>
</evidence>
<dbReference type="EMBL" id="CM026426">
    <property type="protein sequence ID" value="KAG0574449.1"/>
    <property type="molecule type" value="Genomic_DNA"/>
</dbReference>
<name>A0A8T0HUN0_CERPU</name>
<feature type="signal peptide" evidence="1">
    <location>
        <begin position="1"/>
        <end position="26"/>
    </location>
</feature>
<organism evidence="2 3">
    <name type="scientific">Ceratodon purpureus</name>
    <name type="common">Fire moss</name>
    <name type="synonym">Dicranum purpureum</name>
    <dbReference type="NCBI Taxonomy" id="3225"/>
    <lineage>
        <taxon>Eukaryota</taxon>
        <taxon>Viridiplantae</taxon>
        <taxon>Streptophyta</taxon>
        <taxon>Embryophyta</taxon>
        <taxon>Bryophyta</taxon>
        <taxon>Bryophytina</taxon>
        <taxon>Bryopsida</taxon>
        <taxon>Dicranidae</taxon>
        <taxon>Pseudoditrichales</taxon>
        <taxon>Ditrichaceae</taxon>
        <taxon>Ceratodon</taxon>
    </lineage>
</organism>
<protein>
    <submittedName>
        <fullName evidence="2">Uncharacterized protein</fullName>
    </submittedName>
</protein>
<dbReference type="AlphaFoldDB" id="A0A8T0HUN0"/>
<accession>A0A8T0HUN0</accession>
<dbReference type="Proteomes" id="UP000822688">
    <property type="component" value="Chromosome V"/>
</dbReference>
<gene>
    <name evidence="2" type="ORF">KC19_VG262900</name>
</gene>